<proteinExistence type="inferred from homology"/>
<feature type="compositionally biased region" description="Basic residues" evidence="6">
    <location>
        <begin position="12"/>
        <end position="24"/>
    </location>
</feature>
<comment type="function">
    <text evidence="5">May play a role in ribosome biogenesis.</text>
</comment>
<dbReference type="AlphaFoldDB" id="A0A1U7LJU4"/>
<comment type="subcellular location">
    <subcellularLocation>
        <location evidence="5">Nucleus</location>
        <location evidence="5">Nucleolus</location>
    </subcellularLocation>
    <subcellularLocation>
        <location evidence="5">Nucleus</location>
        <location evidence="5">Nucleoplasm</location>
    </subcellularLocation>
</comment>
<dbReference type="GO" id="GO:0006364">
    <property type="term" value="P:rRNA processing"/>
    <property type="evidence" value="ECO:0007669"/>
    <property type="project" value="TreeGrafter"/>
</dbReference>
<evidence type="ECO:0000313" key="8">
    <source>
        <dbReference type="Proteomes" id="UP000186594"/>
    </source>
</evidence>
<dbReference type="OrthoDB" id="5072at2759"/>
<dbReference type="GO" id="GO:0005730">
    <property type="term" value="C:nucleolus"/>
    <property type="evidence" value="ECO:0007669"/>
    <property type="project" value="UniProtKB-SubCell"/>
</dbReference>
<dbReference type="GO" id="GO:0000027">
    <property type="term" value="P:ribosomal large subunit assembly"/>
    <property type="evidence" value="ECO:0007669"/>
    <property type="project" value="UniProtKB-UniRule"/>
</dbReference>
<dbReference type="EMBL" id="LXFE01002566">
    <property type="protein sequence ID" value="OLL22936.1"/>
    <property type="molecule type" value="Genomic_DNA"/>
</dbReference>
<organism evidence="7 8">
    <name type="scientific">Neolecta irregularis (strain DAH-3)</name>
    <dbReference type="NCBI Taxonomy" id="1198029"/>
    <lineage>
        <taxon>Eukaryota</taxon>
        <taxon>Fungi</taxon>
        <taxon>Dikarya</taxon>
        <taxon>Ascomycota</taxon>
        <taxon>Taphrinomycotina</taxon>
        <taxon>Neolectales</taxon>
        <taxon>Neolectaceae</taxon>
        <taxon>Neolecta</taxon>
    </lineage>
</organism>
<evidence type="ECO:0000256" key="6">
    <source>
        <dbReference type="SAM" id="MobiDB-lite"/>
    </source>
</evidence>
<name>A0A1U7LJU4_NEOID</name>
<dbReference type="OMA" id="TEKWTHK"/>
<comment type="similarity">
    <text evidence="1 5">Belongs to the NOP53 family.</text>
</comment>
<dbReference type="STRING" id="1198029.A0A1U7LJU4"/>
<gene>
    <name evidence="7" type="ORF">NEOLI_005303</name>
</gene>
<feature type="compositionally biased region" description="Polar residues" evidence="6">
    <location>
        <begin position="1"/>
        <end position="11"/>
    </location>
</feature>
<dbReference type="GO" id="GO:0008097">
    <property type="term" value="F:5S rRNA binding"/>
    <property type="evidence" value="ECO:0007669"/>
    <property type="project" value="TreeGrafter"/>
</dbReference>
<evidence type="ECO:0000256" key="2">
    <source>
        <dbReference type="ARBA" id="ARBA00018339"/>
    </source>
</evidence>
<dbReference type="InterPro" id="IPR011687">
    <property type="entry name" value="Nop53/GLTSCR2"/>
</dbReference>
<sequence>MSTLSAGSGKPSQKKQPSRKGKKAWRKHIDLEQIEFGIEEIRQEIILGYIYILEISFTEDIRGVINEKPNEQLFAIDVCGDKNAAKNHLRSVKPLKVDEILAARSAVKSLTSISSKSSRLVTDGLPRPSGKISKISRVELERLKLIAKRGMTAGSAKTQAAMVAREFHASRDIWSLPVESYMTVKHLQHPPVRLAENAQKIPAIQIADRGMSYNPVLQEWVDLVHKTAESITEKVPQAMRIRDHATEIQESLEQLHAKEERVDDDMNTEKLAVEEKATAKRKTRVQRNKEAKRAARMRQEQENARRKCLAMQVERVDEIAADIESPNQNDGITFNQVEDVAEDKPLVLRKRKFGKISILQRPIEVQLSDELAADFRSLKNSILQRPIEIQLSDELAADFRSLKPEGNLFRDRYNSILERGLVEARQPQVKRRRYPVKWVEKYTYKDFK</sequence>
<comment type="caution">
    <text evidence="7">The sequence shown here is derived from an EMBL/GenBank/DDBJ whole genome shotgun (WGS) entry which is preliminary data.</text>
</comment>
<keyword evidence="4 5" id="KW-0539">Nucleus</keyword>
<dbReference type="GO" id="GO:0005654">
    <property type="term" value="C:nucleoplasm"/>
    <property type="evidence" value="ECO:0007669"/>
    <property type="project" value="UniProtKB-SubCell"/>
</dbReference>
<dbReference type="PIRSF" id="PIRSF017302">
    <property type="entry name" value="Gltscr2"/>
    <property type="match status" value="1"/>
</dbReference>
<accession>A0A1U7LJU4</accession>
<dbReference type="PANTHER" id="PTHR14211">
    <property type="entry name" value="GLIOMA SUPPRESSOR CANDIDATE REGION GENE 2"/>
    <property type="match status" value="1"/>
</dbReference>
<reference evidence="7 8" key="1">
    <citation type="submission" date="2016-04" db="EMBL/GenBank/DDBJ databases">
        <title>Evolutionary innovation and constraint leading to complex multicellularity in the Ascomycota.</title>
        <authorList>
            <person name="Cisse O."/>
            <person name="Nguyen A."/>
            <person name="Hewitt D.A."/>
            <person name="Jedd G."/>
            <person name="Stajich J.E."/>
        </authorList>
    </citation>
    <scope>NUCLEOTIDE SEQUENCE [LARGE SCALE GENOMIC DNA]</scope>
    <source>
        <strain evidence="7 8">DAH-3</strain>
    </source>
</reference>
<dbReference type="Pfam" id="PF07767">
    <property type="entry name" value="Nop53"/>
    <property type="match status" value="1"/>
</dbReference>
<dbReference type="Proteomes" id="UP000186594">
    <property type="component" value="Unassembled WGS sequence"/>
</dbReference>
<evidence type="ECO:0000256" key="5">
    <source>
        <dbReference type="PIRNR" id="PIRNR017302"/>
    </source>
</evidence>
<dbReference type="PANTHER" id="PTHR14211:SF7">
    <property type="entry name" value="RIBOSOME BIOGENESIS PROTEIN NOP53"/>
    <property type="match status" value="1"/>
</dbReference>
<feature type="region of interest" description="Disordered" evidence="6">
    <location>
        <begin position="1"/>
        <end position="24"/>
    </location>
</feature>
<evidence type="ECO:0000256" key="1">
    <source>
        <dbReference type="ARBA" id="ARBA00008838"/>
    </source>
</evidence>
<protein>
    <recommendedName>
        <fullName evidence="2 5">Ribosome biogenesis protein NOP53</fullName>
    </recommendedName>
</protein>
<keyword evidence="3 5" id="KW-0690">Ribosome biogenesis</keyword>
<keyword evidence="8" id="KW-1185">Reference proteome</keyword>
<evidence type="ECO:0000313" key="7">
    <source>
        <dbReference type="EMBL" id="OLL22936.1"/>
    </source>
</evidence>
<evidence type="ECO:0000256" key="3">
    <source>
        <dbReference type="ARBA" id="ARBA00022517"/>
    </source>
</evidence>
<evidence type="ECO:0000256" key="4">
    <source>
        <dbReference type="ARBA" id="ARBA00023242"/>
    </source>
</evidence>